<sequence>MNTDAGRSLLRGRNLLIAAALIALFGAFGVRMWRFVAPPALPTLLEGLPESKTEADQQLFQARLAKRFHVGSTEVDDLIDELRSDGFTVDPDNDVATYERQADISDKCRRSANIHWSRGEGDELATITGGYSLHCPQH</sequence>
<dbReference type="OrthoDB" id="8447572at2"/>
<dbReference type="RefSeq" id="WP_123176208.1">
    <property type="nucleotide sequence ID" value="NZ_QWDD01000001.1"/>
</dbReference>
<gene>
    <name evidence="1" type="ORF">D1O30_12300</name>
</gene>
<name>A0A3M9XR58_9HYPH</name>
<protein>
    <submittedName>
        <fullName evidence="1">Uncharacterized protein</fullName>
    </submittedName>
</protein>
<accession>A0A3M9XR58</accession>
<keyword evidence="2" id="KW-1185">Reference proteome</keyword>
<reference evidence="1 2" key="1">
    <citation type="submission" date="2018-08" db="EMBL/GenBank/DDBJ databases">
        <title>Genome sequence of Methylocystis hirsuta CSC1, a methanotroph able to accumulate PHAs.</title>
        <authorList>
            <person name="Bordel S."/>
            <person name="Rodriguez E."/>
            <person name="Gancedo J."/>
            <person name="Munoz R."/>
        </authorList>
    </citation>
    <scope>NUCLEOTIDE SEQUENCE [LARGE SCALE GENOMIC DNA]</scope>
    <source>
        <strain evidence="1 2">CSC1</strain>
    </source>
</reference>
<comment type="caution">
    <text evidence="1">The sequence shown here is derived from an EMBL/GenBank/DDBJ whole genome shotgun (WGS) entry which is preliminary data.</text>
</comment>
<evidence type="ECO:0000313" key="1">
    <source>
        <dbReference type="EMBL" id="RNJ50262.1"/>
    </source>
</evidence>
<organism evidence="1 2">
    <name type="scientific">Methylocystis hirsuta</name>
    <dbReference type="NCBI Taxonomy" id="369798"/>
    <lineage>
        <taxon>Bacteria</taxon>
        <taxon>Pseudomonadati</taxon>
        <taxon>Pseudomonadota</taxon>
        <taxon>Alphaproteobacteria</taxon>
        <taxon>Hyphomicrobiales</taxon>
        <taxon>Methylocystaceae</taxon>
        <taxon>Methylocystis</taxon>
    </lineage>
</organism>
<proteinExistence type="predicted"/>
<dbReference type="EMBL" id="QWDD01000001">
    <property type="protein sequence ID" value="RNJ50262.1"/>
    <property type="molecule type" value="Genomic_DNA"/>
</dbReference>
<evidence type="ECO:0000313" key="2">
    <source>
        <dbReference type="Proteomes" id="UP000268623"/>
    </source>
</evidence>
<dbReference type="AlphaFoldDB" id="A0A3M9XR58"/>
<dbReference type="Proteomes" id="UP000268623">
    <property type="component" value="Unassembled WGS sequence"/>
</dbReference>